<protein>
    <submittedName>
        <fullName evidence="2">Putative 3-demethylubiquinone-9 3-methyltransferase (Glyoxalase superfamily)</fullName>
    </submittedName>
</protein>
<dbReference type="OrthoDB" id="5293819at2"/>
<organism evidence="2 3">
    <name type="scientific">Luteibacter rhizovicinus</name>
    <dbReference type="NCBI Taxonomy" id="242606"/>
    <lineage>
        <taxon>Bacteria</taxon>
        <taxon>Pseudomonadati</taxon>
        <taxon>Pseudomonadota</taxon>
        <taxon>Gammaproteobacteria</taxon>
        <taxon>Lysobacterales</taxon>
        <taxon>Rhodanobacteraceae</taxon>
        <taxon>Luteibacter</taxon>
    </lineage>
</organism>
<reference evidence="2 3" key="1">
    <citation type="submission" date="2019-03" db="EMBL/GenBank/DDBJ databases">
        <title>Above-ground endophytic microbial communities from plants in different locations in the United States.</title>
        <authorList>
            <person name="Frank C."/>
        </authorList>
    </citation>
    <scope>NUCLEOTIDE SEQUENCE [LARGE SCALE GENOMIC DNA]</scope>
    <source>
        <strain evidence="2 3">LP_13_YM</strain>
    </source>
</reference>
<evidence type="ECO:0000259" key="1">
    <source>
        <dbReference type="Pfam" id="PF06983"/>
    </source>
</evidence>
<dbReference type="Proteomes" id="UP000295645">
    <property type="component" value="Unassembled WGS sequence"/>
</dbReference>
<dbReference type="PANTHER" id="PTHR33990:SF2">
    <property type="entry name" value="PHNB-LIKE DOMAIN-CONTAINING PROTEIN"/>
    <property type="match status" value="1"/>
</dbReference>
<feature type="domain" description="PhnB-like" evidence="1">
    <location>
        <begin position="6"/>
        <end position="126"/>
    </location>
</feature>
<dbReference type="InterPro" id="IPR029068">
    <property type="entry name" value="Glyas_Bleomycin-R_OHBP_Dase"/>
</dbReference>
<dbReference type="EMBL" id="SMCS01000006">
    <property type="protein sequence ID" value="TCV92737.1"/>
    <property type="molecule type" value="Genomic_DNA"/>
</dbReference>
<keyword evidence="2" id="KW-0808">Transferase</keyword>
<sequence>MQTRFQRITPFLWFDDQAEEAAKYYVAIFDDARIVTTNRYSAESAKASGRKEGSVMTVAFDLAGQRFTALNGGPVFTFNESVSMVVNCTSQDEVDHYWNRLSDGGDPKAQMCGWLKDRFGLSWQVVPTALFELLSDPDPEKGRKAMEALMTMKKLDIDGLRRAANA</sequence>
<dbReference type="RefSeq" id="WP_132145400.1">
    <property type="nucleotide sequence ID" value="NZ_SMCS01000006.1"/>
</dbReference>
<dbReference type="PIRSF" id="PIRSF021700">
    <property type="entry name" value="3_dmu_93_MTrfase"/>
    <property type="match status" value="1"/>
</dbReference>
<dbReference type="GO" id="GO:0008168">
    <property type="term" value="F:methyltransferase activity"/>
    <property type="evidence" value="ECO:0007669"/>
    <property type="project" value="UniProtKB-KW"/>
</dbReference>
<dbReference type="Gene3D" id="3.10.180.10">
    <property type="entry name" value="2,3-Dihydroxybiphenyl 1,2-Dioxygenase, domain 1"/>
    <property type="match status" value="1"/>
</dbReference>
<proteinExistence type="predicted"/>
<dbReference type="AlphaFoldDB" id="A0A4R3YJU7"/>
<evidence type="ECO:0000313" key="2">
    <source>
        <dbReference type="EMBL" id="TCV92737.1"/>
    </source>
</evidence>
<dbReference type="GO" id="GO:0032259">
    <property type="term" value="P:methylation"/>
    <property type="evidence" value="ECO:0007669"/>
    <property type="project" value="UniProtKB-KW"/>
</dbReference>
<dbReference type="InterPro" id="IPR009725">
    <property type="entry name" value="3_dmu_93_MTrfase"/>
</dbReference>
<keyword evidence="3" id="KW-1185">Reference proteome</keyword>
<gene>
    <name evidence="2" type="ORF">EC912_10675</name>
</gene>
<accession>A0A4R3YJU7</accession>
<keyword evidence="2" id="KW-0489">Methyltransferase</keyword>
<dbReference type="CDD" id="cd06588">
    <property type="entry name" value="PhnB_like"/>
    <property type="match status" value="1"/>
</dbReference>
<dbReference type="Pfam" id="PF06983">
    <property type="entry name" value="3-dmu-9_3-mt"/>
    <property type="match status" value="1"/>
</dbReference>
<evidence type="ECO:0000313" key="3">
    <source>
        <dbReference type="Proteomes" id="UP000295645"/>
    </source>
</evidence>
<dbReference type="InterPro" id="IPR028973">
    <property type="entry name" value="PhnB-like"/>
</dbReference>
<name>A0A4R3YJU7_9GAMM</name>
<keyword evidence="2" id="KW-0830">Ubiquinone</keyword>
<dbReference type="PANTHER" id="PTHR33990">
    <property type="entry name" value="PROTEIN YJDN-RELATED"/>
    <property type="match status" value="1"/>
</dbReference>
<comment type="caution">
    <text evidence="2">The sequence shown here is derived from an EMBL/GenBank/DDBJ whole genome shotgun (WGS) entry which is preliminary data.</text>
</comment>
<dbReference type="SUPFAM" id="SSF54593">
    <property type="entry name" value="Glyoxalase/Bleomycin resistance protein/Dihydroxybiphenyl dioxygenase"/>
    <property type="match status" value="1"/>
</dbReference>